<reference evidence="2" key="2">
    <citation type="journal article" date="2021" name="PeerJ">
        <title>Extensive microbial diversity within the chicken gut microbiome revealed by metagenomics and culture.</title>
        <authorList>
            <person name="Gilroy R."/>
            <person name="Ravi A."/>
            <person name="Getino M."/>
            <person name="Pursley I."/>
            <person name="Horton D.L."/>
            <person name="Alikhan N.F."/>
            <person name="Baker D."/>
            <person name="Gharbi K."/>
            <person name="Hall N."/>
            <person name="Watson M."/>
            <person name="Adriaenssens E.M."/>
            <person name="Foster-Nyarko E."/>
            <person name="Jarju S."/>
            <person name="Secka A."/>
            <person name="Antonio M."/>
            <person name="Oren A."/>
            <person name="Chaudhuri R.R."/>
            <person name="La Ragione R."/>
            <person name="Hildebrand F."/>
            <person name="Pallen M.J."/>
        </authorList>
    </citation>
    <scope>NUCLEOTIDE SEQUENCE</scope>
    <source>
        <strain evidence="2">ChiSjej1B19-3389</strain>
    </source>
</reference>
<keyword evidence="1" id="KW-0175">Coiled coil</keyword>
<sequence>MTIKTNVTFLSHNIKIAGILYIPDDSGGKTLEGIVVCHPAGGVKEQTAERYLKEHLGKDNVLKLKTWKAEAADLTQKKSRLYSSLQTLKAELQETEVVKKCVEQAVQPEQTRAKTQSKRRDMEL</sequence>
<dbReference type="EMBL" id="DVFW01000050">
    <property type="protein sequence ID" value="HIQ81465.1"/>
    <property type="molecule type" value="Genomic_DNA"/>
</dbReference>
<reference evidence="2" key="1">
    <citation type="submission" date="2020-10" db="EMBL/GenBank/DDBJ databases">
        <authorList>
            <person name="Gilroy R."/>
        </authorList>
    </citation>
    <scope>NUCLEOTIDE SEQUENCE</scope>
    <source>
        <strain evidence="2">ChiSjej1B19-3389</strain>
    </source>
</reference>
<dbReference type="Proteomes" id="UP000886787">
    <property type="component" value="Unassembled WGS sequence"/>
</dbReference>
<dbReference type="Gene3D" id="3.40.50.1820">
    <property type="entry name" value="alpha/beta hydrolase"/>
    <property type="match status" value="1"/>
</dbReference>
<gene>
    <name evidence="2" type="ORF">IAD32_09395</name>
</gene>
<proteinExistence type="predicted"/>
<evidence type="ECO:0000313" key="2">
    <source>
        <dbReference type="EMBL" id="HIQ81465.1"/>
    </source>
</evidence>
<name>A0A9D0ZJ35_9FIRM</name>
<evidence type="ECO:0000256" key="1">
    <source>
        <dbReference type="SAM" id="Coils"/>
    </source>
</evidence>
<feature type="coiled-coil region" evidence="1">
    <location>
        <begin position="71"/>
        <end position="105"/>
    </location>
</feature>
<organism evidence="2 3">
    <name type="scientific">Candidatus Scatavimonas merdigallinarum</name>
    <dbReference type="NCBI Taxonomy" id="2840914"/>
    <lineage>
        <taxon>Bacteria</taxon>
        <taxon>Bacillati</taxon>
        <taxon>Bacillota</taxon>
        <taxon>Clostridia</taxon>
        <taxon>Eubacteriales</taxon>
        <taxon>Oscillospiraceae</taxon>
        <taxon>Oscillospiraceae incertae sedis</taxon>
        <taxon>Candidatus Scatavimonas</taxon>
    </lineage>
</organism>
<accession>A0A9D0ZJ35</accession>
<dbReference type="InterPro" id="IPR029058">
    <property type="entry name" value="AB_hydrolase_fold"/>
</dbReference>
<evidence type="ECO:0000313" key="3">
    <source>
        <dbReference type="Proteomes" id="UP000886787"/>
    </source>
</evidence>
<dbReference type="AlphaFoldDB" id="A0A9D0ZJ35"/>
<comment type="caution">
    <text evidence="2">The sequence shown here is derived from an EMBL/GenBank/DDBJ whole genome shotgun (WGS) entry which is preliminary data.</text>
</comment>
<protein>
    <submittedName>
        <fullName evidence="2">Uncharacterized protein</fullName>
    </submittedName>
</protein>